<gene>
    <name evidence="2" type="ORF">DR999_PMT09132</name>
</gene>
<keyword evidence="3" id="KW-1185">Reference proteome</keyword>
<name>A0A4D9EJ38_9SAUR</name>
<evidence type="ECO:0000313" key="2">
    <source>
        <dbReference type="EMBL" id="TFK08033.1"/>
    </source>
</evidence>
<dbReference type="EMBL" id="QXTE01000074">
    <property type="protein sequence ID" value="TFK08033.1"/>
    <property type="molecule type" value="Genomic_DNA"/>
</dbReference>
<dbReference type="OrthoDB" id="9219558at2759"/>
<accession>A0A4D9EJ38</accession>
<feature type="region of interest" description="Disordered" evidence="1">
    <location>
        <begin position="57"/>
        <end position="118"/>
    </location>
</feature>
<dbReference type="Proteomes" id="UP000297703">
    <property type="component" value="Unassembled WGS sequence"/>
</dbReference>
<reference evidence="2 3" key="1">
    <citation type="submission" date="2019-04" db="EMBL/GenBank/DDBJ databases">
        <title>Draft genome of the big-headed turtle Platysternon megacephalum.</title>
        <authorList>
            <person name="Gong S."/>
        </authorList>
    </citation>
    <scope>NUCLEOTIDE SEQUENCE [LARGE SCALE GENOMIC DNA]</scope>
    <source>
        <strain evidence="2">DO16091913</strain>
        <tissue evidence="2">Muscle</tissue>
    </source>
</reference>
<evidence type="ECO:0000313" key="3">
    <source>
        <dbReference type="Proteomes" id="UP000297703"/>
    </source>
</evidence>
<sequence>MTQRCLPAPKFKRFGDFRIASRDTSPLTTHSLQLNGNPERIQAQEEHSLKLRCVPCGEPGSVAPLPAPRSSRNQLENHLLKDQEEDQEEAKTRVPLKQLRRKQKPLEKNDPEAGPENG</sequence>
<organism evidence="2 3">
    <name type="scientific">Platysternon megacephalum</name>
    <name type="common">big-headed turtle</name>
    <dbReference type="NCBI Taxonomy" id="55544"/>
    <lineage>
        <taxon>Eukaryota</taxon>
        <taxon>Metazoa</taxon>
        <taxon>Chordata</taxon>
        <taxon>Craniata</taxon>
        <taxon>Vertebrata</taxon>
        <taxon>Euteleostomi</taxon>
        <taxon>Archelosauria</taxon>
        <taxon>Testudinata</taxon>
        <taxon>Testudines</taxon>
        <taxon>Cryptodira</taxon>
        <taxon>Durocryptodira</taxon>
        <taxon>Testudinoidea</taxon>
        <taxon>Platysternidae</taxon>
        <taxon>Platysternon</taxon>
    </lineage>
</organism>
<evidence type="ECO:0000256" key="1">
    <source>
        <dbReference type="SAM" id="MobiDB-lite"/>
    </source>
</evidence>
<dbReference type="AlphaFoldDB" id="A0A4D9EJ38"/>
<reference evidence="2 3" key="2">
    <citation type="submission" date="2019-04" db="EMBL/GenBank/DDBJ databases">
        <title>The genome sequence of big-headed turtle.</title>
        <authorList>
            <person name="Gong S."/>
        </authorList>
    </citation>
    <scope>NUCLEOTIDE SEQUENCE [LARGE SCALE GENOMIC DNA]</scope>
    <source>
        <strain evidence="2">DO16091913</strain>
        <tissue evidence="2">Muscle</tissue>
    </source>
</reference>
<protein>
    <submittedName>
        <fullName evidence="2">Epithelial membrane protein 1</fullName>
    </submittedName>
</protein>
<proteinExistence type="predicted"/>
<comment type="caution">
    <text evidence="2">The sequence shown here is derived from an EMBL/GenBank/DDBJ whole genome shotgun (WGS) entry which is preliminary data.</text>
</comment>